<evidence type="ECO:0000313" key="3">
    <source>
        <dbReference type="Proteomes" id="UP000317484"/>
    </source>
</evidence>
<gene>
    <name evidence="2" type="ORF">SAMN06273567_11164</name>
</gene>
<protein>
    <submittedName>
        <fullName evidence="2">Uncharacterized protein</fullName>
    </submittedName>
</protein>
<keyword evidence="3" id="KW-1185">Reference proteome</keyword>
<evidence type="ECO:0000313" key="2">
    <source>
        <dbReference type="EMBL" id="SMO97353.1"/>
    </source>
</evidence>
<reference evidence="2 3" key="1">
    <citation type="submission" date="2017-05" db="EMBL/GenBank/DDBJ databases">
        <authorList>
            <person name="Varghese N."/>
            <person name="Submissions S."/>
        </authorList>
    </citation>
    <scope>NUCLEOTIDE SEQUENCE [LARGE SCALE GENOMIC DNA]</scope>
    <source>
        <strain evidence="2 3">DSM 46834</strain>
    </source>
</reference>
<evidence type="ECO:0000256" key="1">
    <source>
        <dbReference type="SAM" id="MobiDB-lite"/>
    </source>
</evidence>
<sequence>MVDCDLPVPCTQTVDVTGTALTITNTRGQFGGDAIAGFAVHGVGVFGGAVPPEQGGDSFTTGVQGSATGGIGVLGTSGKSFGVIGSGGAGGVQGSTGSGVAVHGQTGAGTAGVFEVTDESTNPNPALLATTMSLGPATAGRFRIVNPNNRGAALDARTSGGGRAAFFRNEANLPGGDTAVSLCNPGLGVLIETNGTGLHSRSGTDFPAGVFDGDVRVFGTLTATSKFFVMDHPLDPANSYLVHASVESSEQANLYTGNVVLDDAGEAVVELPEWVEALNEDFRYQLTCIGGAAAVYVAREMSQGSFTIGGGAPGMKVSWQLVGRRKDLWAQAHPLVVEEEKPAGDKGLYRHPELFGQGAEKSVLRPSAPEPTSRGEIPSGR</sequence>
<organism evidence="2 3">
    <name type="scientific">Geodermatophilus aquaeductus</name>
    <dbReference type="NCBI Taxonomy" id="1564161"/>
    <lineage>
        <taxon>Bacteria</taxon>
        <taxon>Bacillati</taxon>
        <taxon>Actinomycetota</taxon>
        <taxon>Actinomycetes</taxon>
        <taxon>Geodermatophilales</taxon>
        <taxon>Geodermatophilaceae</taxon>
        <taxon>Geodermatophilus</taxon>
    </lineage>
</organism>
<feature type="region of interest" description="Disordered" evidence="1">
    <location>
        <begin position="358"/>
        <end position="381"/>
    </location>
</feature>
<dbReference type="RefSeq" id="WP_142460469.1">
    <property type="nucleotide sequence ID" value="NZ_FXTJ01000011.1"/>
</dbReference>
<proteinExistence type="predicted"/>
<dbReference type="EMBL" id="FXTJ01000011">
    <property type="protein sequence ID" value="SMO97353.1"/>
    <property type="molecule type" value="Genomic_DNA"/>
</dbReference>
<accession>A0A521FMA2</accession>
<dbReference type="AlphaFoldDB" id="A0A521FMA2"/>
<name>A0A521FMA2_9ACTN</name>
<dbReference type="Proteomes" id="UP000317484">
    <property type="component" value="Unassembled WGS sequence"/>
</dbReference>